<evidence type="ECO:0000313" key="1">
    <source>
        <dbReference type="EMBL" id="CAB5221354.1"/>
    </source>
</evidence>
<dbReference type="EMBL" id="LR798293">
    <property type="protein sequence ID" value="CAB5221354.1"/>
    <property type="molecule type" value="Genomic_DNA"/>
</dbReference>
<organism evidence="1">
    <name type="scientific">uncultured Caudovirales phage</name>
    <dbReference type="NCBI Taxonomy" id="2100421"/>
    <lineage>
        <taxon>Viruses</taxon>
        <taxon>Duplodnaviria</taxon>
        <taxon>Heunggongvirae</taxon>
        <taxon>Uroviricota</taxon>
        <taxon>Caudoviricetes</taxon>
        <taxon>Peduoviridae</taxon>
        <taxon>Maltschvirus</taxon>
        <taxon>Maltschvirus maltsch</taxon>
    </lineage>
</organism>
<protein>
    <submittedName>
        <fullName evidence="1">Uncharacterized protein</fullName>
    </submittedName>
</protein>
<gene>
    <name evidence="1" type="ORF">UFOVP240_142</name>
</gene>
<sequence>MKVVINRCYGGFGLSHEAVLRYFEIKGVTVYPEQDKSLGSWKFWTYWLVKPEDRIESKEGEAFYAMSMEDRRAYNQAHSEQTVYPREIERHDPALVQVVEEMGDKADGDHAELAVVEIPDDVDYVVEEYDGMEHIAEAHRTWG</sequence>
<proteinExistence type="predicted"/>
<name>A0A6J7WZ62_9CAUD</name>
<accession>A0A6J7WZ62</accession>
<reference evidence="1" key="1">
    <citation type="submission" date="2020-05" db="EMBL/GenBank/DDBJ databases">
        <authorList>
            <person name="Chiriac C."/>
            <person name="Salcher M."/>
            <person name="Ghai R."/>
            <person name="Kavagutti S V."/>
        </authorList>
    </citation>
    <scope>NUCLEOTIDE SEQUENCE</scope>
</reference>